<dbReference type="AlphaFoldDB" id="A0A127JZD1"/>
<evidence type="ECO:0000256" key="1">
    <source>
        <dbReference type="SAM" id="SignalP"/>
    </source>
</evidence>
<accession>A0A127JZD1</accession>
<name>A0A127JZD1_9BURK</name>
<organism evidence="2 3">
    <name type="scientific">Ramlibacter tataouinensis</name>
    <dbReference type="NCBI Taxonomy" id="94132"/>
    <lineage>
        <taxon>Bacteria</taxon>
        <taxon>Pseudomonadati</taxon>
        <taxon>Pseudomonadota</taxon>
        <taxon>Betaproteobacteria</taxon>
        <taxon>Burkholderiales</taxon>
        <taxon>Comamonadaceae</taxon>
        <taxon>Ramlibacter</taxon>
    </lineage>
</organism>
<evidence type="ECO:0000313" key="3">
    <source>
        <dbReference type="Proteomes" id="UP000070433"/>
    </source>
</evidence>
<protein>
    <recommendedName>
        <fullName evidence="4">Lipoprotein</fullName>
    </recommendedName>
</protein>
<proteinExistence type="predicted"/>
<dbReference type="PROSITE" id="PS51257">
    <property type="entry name" value="PROKAR_LIPOPROTEIN"/>
    <property type="match status" value="1"/>
</dbReference>
<reference evidence="2 3" key="1">
    <citation type="journal article" date="2014" name="Int. J. Syst. Evol. Microbiol.">
        <title>Ramlibacter solisilvae sp. nov., isolated from forest soil, and emended description of the genus Ramlibacter.</title>
        <authorList>
            <person name="Lee H.J."/>
            <person name="Lee S.H."/>
            <person name="Lee S.S."/>
            <person name="Lee J.S."/>
            <person name="Kim Y."/>
            <person name="Kim S.C."/>
            <person name="Jeon C.O."/>
        </authorList>
    </citation>
    <scope>NUCLEOTIDE SEQUENCE [LARGE SCALE GENOMIC DNA]</scope>
    <source>
        <strain evidence="2 3">5-10</strain>
    </source>
</reference>
<dbReference type="Proteomes" id="UP000070433">
    <property type="component" value="Chromosome"/>
</dbReference>
<keyword evidence="1" id="KW-0732">Signal</keyword>
<evidence type="ECO:0000313" key="2">
    <source>
        <dbReference type="EMBL" id="AMO25320.1"/>
    </source>
</evidence>
<feature type="signal peptide" evidence="1">
    <location>
        <begin position="1"/>
        <end position="18"/>
    </location>
</feature>
<gene>
    <name evidence="2" type="ORF">UC35_07920</name>
</gene>
<dbReference type="EMBL" id="CP010951">
    <property type="protein sequence ID" value="AMO25320.1"/>
    <property type="molecule type" value="Genomic_DNA"/>
</dbReference>
<feature type="chain" id="PRO_5007449930" description="Lipoprotein" evidence="1">
    <location>
        <begin position="19"/>
        <end position="190"/>
    </location>
</feature>
<keyword evidence="3" id="KW-1185">Reference proteome</keyword>
<sequence>MGRAARALFAAASLLALAGCAIAPMGTPIPSVDNIGKARAAGIPPLALGQFALAPGKPPGLDQSISIRTNTVHSPFGSSFSAYLKESLAADLRAAGLLDPASPLVLAGELTDSRIEVPVGTASGTVAARLTLTRSGTQLYAKELRAQASWQAPFVGVEAVPMAVNHYQELYRQLTRTLLEDPEFQAAVRR</sequence>
<evidence type="ECO:0008006" key="4">
    <source>
        <dbReference type="Google" id="ProtNLM"/>
    </source>
</evidence>